<reference evidence="2 3" key="1">
    <citation type="submission" date="2017-08" db="EMBL/GenBank/DDBJ databases">
        <title>Draft Genome Sequence of Loktanella cinnabarina Strain XM1, Isolated from Coastal Surface Water.</title>
        <authorList>
            <person name="Ma R."/>
            <person name="Wang J."/>
            <person name="Wang Q."/>
            <person name="Ma Z."/>
            <person name="Li J."/>
            <person name="Chen L."/>
        </authorList>
    </citation>
    <scope>NUCLEOTIDE SEQUENCE [LARGE SCALE GENOMIC DNA]</scope>
    <source>
        <strain evidence="2 3">XM1</strain>
    </source>
</reference>
<dbReference type="AlphaFoldDB" id="A0A2G1MCE4"/>
<dbReference type="SFLD" id="SFLDG01018">
    <property type="entry name" value="Squalene/Phytoene_Synthase_Lik"/>
    <property type="match status" value="1"/>
</dbReference>
<dbReference type="InterPro" id="IPR002060">
    <property type="entry name" value="Squ/phyt_synthse"/>
</dbReference>
<comment type="caution">
    <text evidence="2">The sequence shown here is derived from an EMBL/GenBank/DDBJ whole genome shotgun (WGS) entry which is preliminary data.</text>
</comment>
<organism evidence="2 3">
    <name type="scientific">Limimaricola cinnabarinus</name>
    <dbReference type="NCBI Taxonomy" id="1125964"/>
    <lineage>
        <taxon>Bacteria</taxon>
        <taxon>Pseudomonadati</taxon>
        <taxon>Pseudomonadota</taxon>
        <taxon>Alphaproteobacteria</taxon>
        <taxon>Rhodobacterales</taxon>
        <taxon>Paracoccaceae</taxon>
        <taxon>Limimaricola</taxon>
    </lineage>
</organism>
<dbReference type="PANTHER" id="PTHR31480">
    <property type="entry name" value="BIFUNCTIONAL LYCOPENE CYCLASE/PHYTOENE SYNTHASE"/>
    <property type="match status" value="1"/>
</dbReference>
<dbReference type="EMBL" id="NQWH01000039">
    <property type="protein sequence ID" value="PHP26404.1"/>
    <property type="molecule type" value="Genomic_DNA"/>
</dbReference>
<feature type="region of interest" description="Disordered" evidence="1">
    <location>
        <begin position="1"/>
        <end position="25"/>
    </location>
</feature>
<dbReference type="GO" id="GO:0016765">
    <property type="term" value="F:transferase activity, transferring alkyl or aryl (other than methyl) groups"/>
    <property type="evidence" value="ECO:0007669"/>
    <property type="project" value="UniProtKB-ARBA"/>
</dbReference>
<evidence type="ECO:0008006" key="4">
    <source>
        <dbReference type="Google" id="ProtNLM"/>
    </source>
</evidence>
<keyword evidence="3" id="KW-1185">Reference proteome</keyword>
<dbReference type="SFLD" id="SFLDS00005">
    <property type="entry name" value="Isoprenoid_Synthase_Type_I"/>
    <property type="match status" value="1"/>
</dbReference>
<evidence type="ECO:0000313" key="2">
    <source>
        <dbReference type="EMBL" id="PHP26404.1"/>
    </source>
</evidence>
<protein>
    <recommendedName>
        <fullName evidence="4">Squalene synthase HpnC</fullName>
    </recommendedName>
</protein>
<dbReference type="OrthoDB" id="9807580at2"/>
<evidence type="ECO:0000313" key="3">
    <source>
        <dbReference type="Proteomes" id="UP000221860"/>
    </source>
</evidence>
<dbReference type="Proteomes" id="UP000221860">
    <property type="component" value="Unassembled WGS sequence"/>
</dbReference>
<accession>A0A2G1MCE4</accession>
<dbReference type="InterPro" id="IPR008949">
    <property type="entry name" value="Isoprenoid_synthase_dom_sf"/>
</dbReference>
<gene>
    <name evidence="2" type="ORF">CJ301_16615</name>
</gene>
<sequence>MGKIAATSRPPGADPAPRRARGADRENFPVGSVLLPAPLRAPVRAFYDVVRAADDIADDPGMPPADKTARLDAIEAGLRGEHGDARSTRLRHALAECGHAGAERHAIAMLAAFRADIAARPCRSWADLDAYCHASANPVGRFLLDLHGEPPAARTASDALCTLLQILNHLQDLGEDWRDLGRLYLPADWLAQAGADPRDLARPALTPELRAVVDRMLDACGPLMARADALPGLVRSRRLRAEIRSIETLARRLHAQLSRRDPLAERVAPARADWWRAGLRGGLALLSPGPSARPA</sequence>
<dbReference type="SUPFAM" id="SSF48576">
    <property type="entry name" value="Terpenoid synthases"/>
    <property type="match status" value="1"/>
</dbReference>
<dbReference type="Pfam" id="PF00494">
    <property type="entry name" value="SQS_PSY"/>
    <property type="match status" value="1"/>
</dbReference>
<dbReference type="Gene3D" id="1.10.600.10">
    <property type="entry name" value="Farnesyl Diphosphate Synthase"/>
    <property type="match status" value="1"/>
</dbReference>
<proteinExistence type="predicted"/>
<dbReference type="RefSeq" id="WP_099278496.1">
    <property type="nucleotide sequence ID" value="NZ_KZ304979.1"/>
</dbReference>
<name>A0A2G1MCE4_9RHOB</name>
<evidence type="ECO:0000256" key="1">
    <source>
        <dbReference type="SAM" id="MobiDB-lite"/>
    </source>
</evidence>